<reference evidence="2 3" key="1">
    <citation type="submission" date="2024-02" db="EMBL/GenBank/DDBJ databases">
        <authorList>
            <person name="Chen Y."/>
            <person name="Shah S."/>
            <person name="Dougan E. K."/>
            <person name="Thang M."/>
            <person name="Chan C."/>
        </authorList>
    </citation>
    <scope>NUCLEOTIDE SEQUENCE [LARGE SCALE GENOMIC DNA]</scope>
</reference>
<evidence type="ECO:0000313" key="2">
    <source>
        <dbReference type="EMBL" id="CAK9035490.1"/>
    </source>
</evidence>
<feature type="non-terminal residue" evidence="2">
    <location>
        <position position="1"/>
    </location>
</feature>
<gene>
    <name evidence="2" type="ORF">CCMP2556_LOCUS19931</name>
</gene>
<protein>
    <recommendedName>
        <fullName evidence="1">Helicase C-terminal domain-containing protein</fullName>
    </recommendedName>
</protein>
<evidence type="ECO:0000313" key="3">
    <source>
        <dbReference type="Proteomes" id="UP001642484"/>
    </source>
</evidence>
<dbReference type="Pfam" id="PF00271">
    <property type="entry name" value="Helicase_C"/>
    <property type="match status" value="1"/>
</dbReference>
<accession>A0ABP0L8R4</accession>
<dbReference type="SUPFAM" id="SSF52540">
    <property type="entry name" value="P-loop containing nucleoside triphosphate hydrolases"/>
    <property type="match status" value="1"/>
</dbReference>
<evidence type="ECO:0000259" key="1">
    <source>
        <dbReference type="PROSITE" id="PS51194"/>
    </source>
</evidence>
<dbReference type="EMBL" id="CAXAMN010011536">
    <property type="protein sequence ID" value="CAK9035490.1"/>
    <property type="molecule type" value="Genomic_DNA"/>
</dbReference>
<dbReference type="InterPro" id="IPR001650">
    <property type="entry name" value="Helicase_C-like"/>
</dbReference>
<sequence length="91" mass="10318">AGRLPVLVATDVAARGLHVKHLRYVVNYDFPSNLEQYCHRIGRTGRDGESGTAFSFFTRNLAPLSRDLVELLERSGQQARRDARRFSTAER</sequence>
<dbReference type="PANTHER" id="PTHR47958">
    <property type="entry name" value="ATP-DEPENDENT RNA HELICASE DBP3"/>
    <property type="match status" value="1"/>
</dbReference>
<dbReference type="Gene3D" id="3.40.50.300">
    <property type="entry name" value="P-loop containing nucleotide triphosphate hydrolases"/>
    <property type="match status" value="1"/>
</dbReference>
<dbReference type="PROSITE" id="PS51194">
    <property type="entry name" value="HELICASE_CTER"/>
    <property type="match status" value="1"/>
</dbReference>
<dbReference type="Proteomes" id="UP001642484">
    <property type="component" value="Unassembled WGS sequence"/>
</dbReference>
<feature type="domain" description="Helicase C-terminal" evidence="1">
    <location>
        <begin position="1"/>
        <end position="91"/>
    </location>
</feature>
<comment type="caution">
    <text evidence="2">The sequence shown here is derived from an EMBL/GenBank/DDBJ whole genome shotgun (WGS) entry which is preliminary data.</text>
</comment>
<dbReference type="InterPro" id="IPR027417">
    <property type="entry name" value="P-loop_NTPase"/>
</dbReference>
<proteinExistence type="predicted"/>
<dbReference type="CDD" id="cd18787">
    <property type="entry name" value="SF2_C_DEAD"/>
    <property type="match status" value="1"/>
</dbReference>
<keyword evidence="3" id="KW-1185">Reference proteome</keyword>
<organism evidence="2 3">
    <name type="scientific">Durusdinium trenchii</name>
    <dbReference type="NCBI Taxonomy" id="1381693"/>
    <lineage>
        <taxon>Eukaryota</taxon>
        <taxon>Sar</taxon>
        <taxon>Alveolata</taxon>
        <taxon>Dinophyceae</taxon>
        <taxon>Suessiales</taxon>
        <taxon>Symbiodiniaceae</taxon>
        <taxon>Durusdinium</taxon>
    </lineage>
</organism>
<name>A0ABP0L8R4_9DINO</name>